<keyword evidence="2" id="KW-0472">Membrane</keyword>
<dbReference type="AlphaFoldDB" id="A0AAD7IGT0"/>
<name>A0AAD7IGT0_9AGAR</name>
<feature type="compositionally biased region" description="Low complexity" evidence="1">
    <location>
        <begin position="341"/>
        <end position="351"/>
    </location>
</feature>
<dbReference type="Gene3D" id="2.60.120.260">
    <property type="entry name" value="Galactose-binding domain-like"/>
    <property type="match status" value="1"/>
</dbReference>
<dbReference type="Proteomes" id="UP001215280">
    <property type="component" value="Unassembled WGS sequence"/>
</dbReference>
<sequence length="389" mass="41309">MVRRSFLPLAYLFGQLRDCFATISNRTIDDTNGDPITGFTPVYAPEAQWNVGQNCSGCLVQPDPSQVFDRTWHDTTQGTGGVPSSVTLNFTGTAIYLFCVVPNTISFATTVYDLSFTLDDGSIGTYTHVPDASDEILYSVPVLSSENLSNQAHTLVAETAGNSLFVFDFAIYTFDDSPPTTTTSMTATSSAVPIGAPQTSTMPGSTQSTTSRSRAPLAAIVAGSIAGVVAIILSLLAIRCWKRRRRQGQRRDDESTGGNILRDQVPSAVMQAQPHSFESGPGASSRMVQVGSASLPFASSIYSPEESTVLLAQPRSVGSGPGPSSLTAQVDSAASFVFRSSISSPTESSLPPYAPTDPYRSPDSVEPTASRSKTTKIRYITSNPQELGP</sequence>
<comment type="caution">
    <text evidence="3">The sequence shown here is derived from an EMBL/GenBank/DDBJ whole genome shotgun (WGS) entry which is preliminary data.</text>
</comment>
<feature type="compositionally biased region" description="Polar residues" evidence="1">
    <location>
        <begin position="380"/>
        <end position="389"/>
    </location>
</feature>
<feature type="compositionally biased region" description="Polar residues" evidence="1">
    <location>
        <begin position="197"/>
        <end position="210"/>
    </location>
</feature>
<evidence type="ECO:0000313" key="3">
    <source>
        <dbReference type="EMBL" id="KAJ7742725.1"/>
    </source>
</evidence>
<feature type="region of interest" description="Disordered" evidence="1">
    <location>
        <begin position="341"/>
        <end position="389"/>
    </location>
</feature>
<evidence type="ECO:0000256" key="1">
    <source>
        <dbReference type="SAM" id="MobiDB-lite"/>
    </source>
</evidence>
<evidence type="ECO:0000313" key="4">
    <source>
        <dbReference type="Proteomes" id="UP001215280"/>
    </source>
</evidence>
<keyword evidence="4" id="KW-1185">Reference proteome</keyword>
<proteinExistence type="predicted"/>
<keyword evidence="2" id="KW-0812">Transmembrane</keyword>
<feature type="region of interest" description="Disordered" evidence="1">
    <location>
        <begin position="182"/>
        <end position="210"/>
    </location>
</feature>
<dbReference type="EMBL" id="JARJLG010000116">
    <property type="protein sequence ID" value="KAJ7742725.1"/>
    <property type="molecule type" value="Genomic_DNA"/>
</dbReference>
<feature type="transmembrane region" description="Helical" evidence="2">
    <location>
        <begin position="217"/>
        <end position="241"/>
    </location>
</feature>
<gene>
    <name evidence="3" type="ORF">DFH07DRAFT_39563</name>
</gene>
<organism evidence="3 4">
    <name type="scientific">Mycena maculata</name>
    <dbReference type="NCBI Taxonomy" id="230809"/>
    <lineage>
        <taxon>Eukaryota</taxon>
        <taxon>Fungi</taxon>
        <taxon>Dikarya</taxon>
        <taxon>Basidiomycota</taxon>
        <taxon>Agaricomycotina</taxon>
        <taxon>Agaricomycetes</taxon>
        <taxon>Agaricomycetidae</taxon>
        <taxon>Agaricales</taxon>
        <taxon>Marasmiineae</taxon>
        <taxon>Mycenaceae</taxon>
        <taxon>Mycena</taxon>
    </lineage>
</organism>
<feature type="region of interest" description="Disordered" evidence="1">
    <location>
        <begin position="244"/>
        <end position="286"/>
    </location>
</feature>
<keyword evidence="2" id="KW-1133">Transmembrane helix</keyword>
<accession>A0AAD7IGT0</accession>
<evidence type="ECO:0000256" key="2">
    <source>
        <dbReference type="SAM" id="Phobius"/>
    </source>
</evidence>
<protein>
    <submittedName>
        <fullName evidence="3">Uncharacterized protein</fullName>
    </submittedName>
</protein>
<reference evidence="3" key="1">
    <citation type="submission" date="2023-03" db="EMBL/GenBank/DDBJ databases">
        <title>Massive genome expansion in bonnet fungi (Mycena s.s.) driven by repeated elements and novel gene families across ecological guilds.</title>
        <authorList>
            <consortium name="Lawrence Berkeley National Laboratory"/>
            <person name="Harder C.B."/>
            <person name="Miyauchi S."/>
            <person name="Viragh M."/>
            <person name="Kuo A."/>
            <person name="Thoen E."/>
            <person name="Andreopoulos B."/>
            <person name="Lu D."/>
            <person name="Skrede I."/>
            <person name="Drula E."/>
            <person name="Henrissat B."/>
            <person name="Morin E."/>
            <person name="Kohler A."/>
            <person name="Barry K."/>
            <person name="LaButti K."/>
            <person name="Morin E."/>
            <person name="Salamov A."/>
            <person name="Lipzen A."/>
            <person name="Mereny Z."/>
            <person name="Hegedus B."/>
            <person name="Baldrian P."/>
            <person name="Stursova M."/>
            <person name="Weitz H."/>
            <person name="Taylor A."/>
            <person name="Grigoriev I.V."/>
            <person name="Nagy L.G."/>
            <person name="Martin F."/>
            <person name="Kauserud H."/>
        </authorList>
    </citation>
    <scope>NUCLEOTIDE SEQUENCE</scope>
    <source>
        <strain evidence="3">CBHHK188m</strain>
    </source>
</reference>
<feature type="compositionally biased region" description="Low complexity" evidence="1">
    <location>
        <begin position="182"/>
        <end position="191"/>
    </location>
</feature>